<dbReference type="OrthoDB" id="10603013at2759"/>
<dbReference type="Proteomes" id="UP000055048">
    <property type="component" value="Unassembled WGS sequence"/>
</dbReference>
<protein>
    <submittedName>
        <fullName evidence="2">Uncharacterized protein</fullName>
    </submittedName>
</protein>
<evidence type="ECO:0000313" key="2">
    <source>
        <dbReference type="EMBL" id="KRX46979.1"/>
    </source>
</evidence>
<proteinExistence type="predicted"/>
<evidence type="ECO:0000313" key="3">
    <source>
        <dbReference type="Proteomes" id="UP000055048"/>
    </source>
</evidence>
<sequence>MLTIAAQMFIAACLSTPYAARSYFFVTFSSTKDASSVDVFHLCLLLTARLTSLFLFVQSLSLLGTLFGTKKTTIELSLVSKCAE</sequence>
<dbReference type="EMBL" id="JYDJ01000049">
    <property type="protein sequence ID" value="KRX46979.1"/>
    <property type="molecule type" value="Genomic_DNA"/>
</dbReference>
<feature type="transmembrane region" description="Helical" evidence="1">
    <location>
        <begin position="39"/>
        <end position="63"/>
    </location>
</feature>
<dbReference type="AlphaFoldDB" id="A0A0V0U880"/>
<evidence type="ECO:0000256" key="1">
    <source>
        <dbReference type="SAM" id="Phobius"/>
    </source>
</evidence>
<keyword evidence="3" id="KW-1185">Reference proteome</keyword>
<keyword evidence="1" id="KW-1133">Transmembrane helix</keyword>
<reference evidence="2 3" key="1">
    <citation type="submission" date="2015-01" db="EMBL/GenBank/DDBJ databases">
        <title>Evolution of Trichinella species and genotypes.</title>
        <authorList>
            <person name="Korhonen P.K."/>
            <person name="Edoardo P."/>
            <person name="Giuseppe L.R."/>
            <person name="Gasser R.B."/>
        </authorList>
    </citation>
    <scope>NUCLEOTIDE SEQUENCE [LARGE SCALE GENOMIC DNA]</scope>
    <source>
        <strain evidence="2">ISS417</strain>
    </source>
</reference>
<comment type="caution">
    <text evidence="2">The sequence shown here is derived from an EMBL/GenBank/DDBJ whole genome shotgun (WGS) entry which is preliminary data.</text>
</comment>
<keyword evidence="1" id="KW-0472">Membrane</keyword>
<organism evidence="2 3">
    <name type="scientific">Trichinella murrelli</name>
    <dbReference type="NCBI Taxonomy" id="144512"/>
    <lineage>
        <taxon>Eukaryota</taxon>
        <taxon>Metazoa</taxon>
        <taxon>Ecdysozoa</taxon>
        <taxon>Nematoda</taxon>
        <taxon>Enoplea</taxon>
        <taxon>Dorylaimia</taxon>
        <taxon>Trichinellida</taxon>
        <taxon>Trichinellidae</taxon>
        <taxon>Trichinella</taxon>
    </lineage>
</organism>
<gene>
    <name evidence="2" type="ORF">T05_10282</name>
</gene>
<name>A0A0V0U880_9BILA</name>
<accession>A0A0V0U880</accession>
<keyword evidence="1" id="KW-0812">Transmembrane</keyword>